<name>A0A415TD42_9BACT</name>
<feature type="domain" description="Fucosyltransferase C-terminal" evidence="4">
    <location>
        <begin position="174"/>
        <end position="295"/>
    </location>
</feature>
<dbReference type="PANTHER" id="PTHR11929">
    <property type="entry name" value="ALPHA- 1,3 -FUCOSYLTRANSFERASE"/>
    <property type="match status" value="1"/>
</dbReference>
<evidence type="ECO:0000256" key="2">
    <source>
        <dbReference type="ARBA" id="ARBA00022676"/>
    </source>
</evidence>
<dbReference type="GO" id="GO:0016020">
    <property type="term" value="C:membrane"/>
    <property type="evidence" value="ECO:0007669"/>
    <property type="project" value="InterPro"/>
</dbReference>
<evidence type="ECO:0000256" key="3">
    <source>
        <dbReference type="ARBA" id="ARBA00022679"/>
    </source>
</evidence>
<dbReference type="SUPFAM" id="SSF53756">
    <property type="entry name" value="UDP-Glycosyltransferase/glycogen phosphorylase"/>
    <property type="match status" value="1"/>
</dbReference>
<dbReference type="InterPro" id="IPR001503">
    <property type="entry name" value="Glyco_trans_10"/>
</dbReference>
<gene>
    <name evidence="5" type="ORF">DWZ34_04155</name>
</gene>
<comment type="similarity">
    <text evidence="1">Belongs to the glycosyltransferase 10 family.</text>
</comment>
<organism evidence="5 6">
    <name type="scientific">Phocaeicola plebeius</name>
    <dbReference type="NCBI Taxonomy" id="310297"/>
    <lineage>
        <taxon>Bacteria</taxon>
        <taxon>Pseudomonadati</taxon>
        <taxon>Bacteroidota</taxon>
        <taxon>Bacteroidia</taxon>
        <taxon>Bacteroidales</taxon>
        <taxon>Bacteroidaceae</taxon>
        <taxon>Phocaeicola</taxon>
    </lineage>
</organism>
<dbReference type="GO" id="GO:0008417">
    <property type="term" value="F:fucosyltransferase activity"/>
    <property type="evidence" value="ECO:0007669"/>
    <property type="project" value="InterPro"/>
</dbReference>
<dbReference type="PANTHER" id="PTHR11929:SF194">
    <property type="entry name" value="ALPHA-(1,3)-FUCOSYLTRANSFERASE 10"/>
    <property type="match status" value="1"/>
</dbReference>
<dbReference type="InterPro" id="IPR055270">
    <property type="entry name" value="Glyco_tran_10_C"/>
</dbReference>
<dbReference type="AlphaFoldDB" id="A0A415TD42"/>
<dbReference type="EMBL" id="QRQK01000006">
    <property type="protein sequence ID" value="RHM99324.1"/>
    <property type="molecule type" value="Genomic_DNA"/>
</dbReference>
<dbReference type="Pfam" id="PF00852">
    <property type="entry name" value="Glyco_transf_10"/>
    <property type="match status" value="1"/>
</dbReference>
<dbReference type="InterPro" id="IPR038577">
    <property type="entry name" value="GT10-like_C_sf"/>
</dbReference>
<dbReference type="Proteomes" id="UP000285109">
    <property type="component" value="Unassembled WGS sequence"/>
</dbReference>
<protein>
    <recommendedName>
        <fullName evidence="4">Fucosyltransferase C-terminal domain-containing protein</fullName>
    </recommendedName>
</protein>
<evidence type="ECO:0000256" key="1">
    <source>
        <dbReference type="ARBA" id="ARBA00008919"/>
    </source>
</evidence>
<evidence type="ECO:0000259" key="4">
    <source>
        <dbReference type="Pfam" id="PF00852"/>
    </source>
</evidence>
<reference evidence="5 6" key="1">
    <citation type="submission" date="2018-08" db="EMBL/GenBank/DDBJ databases">
        <title>A genome reference for cultivated species of the human gut microbiota.</title>
        <authorList>
            <person name="Zou Y."/>
            <person name="Xue W."/>
            <person name="Luo G."/>
        </authorList>
    </citation>
    <scope>NUCLEOTIDE SEQUENCE [LARGE SCALE GENOMIC DNA]</scope>
    <source>
        <strain evidence="5 6">AF31-28B-AC</strain>
    </source>
</reference>
<sequence length="327" mass="38983">MLKRIHNKYKYWAKILERRRIAANATKGHQIHMYNWCNFWPQDMWYIDFIEKRGLLQGKPKIKIGIYSIFAPMWLRIFDNSDIRIFQARENLHKPGMNNWIHQFIDDSQINLSIGFDYITHPQYLRIPFWLTWSIFSPTDTFNDIKRKISQMNAPENHSYINRNFAAFLSSHDDIGRKLIYEQMSTIGQVHCDGRLFHNNDDLKTLYNDDKLEYLKHYRFNITPENTNYNGYVTEKLFEAIFSGCIPIYHGSDNHPEPNVLNQDAIIFIEMGKENTQALNLIQELNSDEKKYMEFACQPRFISGAEDVIWGYYEQLENKLKEIIKDA</sequence>
<evidence type="ECO:0000313" key="6">
    <source>
        <dbReference type="Proteomes" id="UP000285109"/>
    </source>
</evidence>
<keyword evidence="2" id="KW-0328">Glycosyltransferase</keyword>
<dbReference type="Gene3D" id="3.40.50.11660">
    <property type="entry name" value="Glycosyl transferase family 10, C-terminal domain"/>
    <property type="match status" value="1"/>
</dbReference>
<proteinExistence type="inferred from homology"/>
<evidence type="ECO:0000313" key="5">
    <source>
        <dbReference type="EMBL" id="RHM99324.1"/>
    </source>
</evidence>
<dbReference type="RefSeq" id="WP_118493874.1">
    <property type="nucleotide sequence ID" value="NZ_QRQK01000006.1"/>
</dbReference>
<accession>A0A415TD42</accession>
<comment type="caution">
    <text evidence="5">The sequence shown here is derived from an EMBL/GenBank/DDBJ whole genome shotgun (WGS) entry which is preliminary data.</text>
</comment>
<keyword evidence="3" id="KW-0808">Transferase</keyword>